<protein>
    <submittedName>
        <fullName evidence="2">Uncharacterized protein</fullName>
    </submittedName>
</protein>
<name>A0A061H9V3_9BASI</name>
<dbReference type="RefSeq" id="XP_007880631.1">
    <property type="nucleotide sequence ID" value="XM_007882440.1"/>
</dbReference>
<evidence type="ECO:0000256" key="1">
    <source>
        <dbReference type="SAM" id="MobiDB-lite"/>
    </source>
</evidence>
<dbReference type="PANTHER" id="PTHR48125">
    <property type="entry name" value="LP07818P1"/>
    <property type="match status" value="1"/>
</dbReference>
<feature type="region of interest" description="Disordered" evidence="1">
    <location>
        <begin position="1043"/>
        <end position="1107"/>
    </location>
</feature>
<evidence type="ECO:0000313" key="2">
    <source>
        <dbReference type="EMBL" id="EPQ27371.1"/>
    </source>
</evidence>
<dbReference type="AlphaFoldDB" id="A0A061H9V3"/>
<feature type="compositionally biased region" description="Acidic residues" evidence="1">
    <location>
        <begin position="284"/>
        <end position="297"/>
    </location>
</feature>
<dbReference type="GeneID" id="19319010"/>
<organism evidence="2 3">
    <name type="scientific">Pseudozyma flocculosa PF-1</name>
    <dbReference type="NCBI Taxonomy" id="1277687"/>
    <lineage>
        <taxon>Eukaryota</taxon>
        <taxon>Fungi</taxon>
        <taxon>Dikarya</taxon>
        <taxon>Basidiomycota</taxon>
        <taxon>Ustilaginomycotina</taxon>
        <taxon>Ustilaginomycetes</taxon>
        <taxon>Ustilaginales</taxon>
        <taxon>Ustilaginaceae</taxon>
        <taxon>Pseudozyma</taxon>
    </lineage>
</organism>
<accession>A0A061H9V3</accession>
<dbReference type="Proteomes" id="UP000053664">
    <property type="component" value="Unassembled WGS sequence"/>
</dbReference>
<dbReference type="EMBL" id="KE361639">
    <property type="protein sequence ID" value="EPQ27371.1"/>
    <property type="molecule type" value="Genomic_DNA"/>
</dbReference>
<gene>
    <name evidence="2" type="ORF">PFL1_04910</name>
</gene>
<dbReference type="KEGG" id="pfp:PFL1_04910"/>
<feature type="compositionally biased region" description="Low complexity" evidence="1">
    <location>
        <begin position="1135"/>
        <end position="1149"/>
    </location>
</feature>
<proteinExistence type="predicted"/>
<feature type="region of interest" description="Disordered" evidence="1">
    <location>
        <begin position="412"/>
        <end position="440"/>
    </location>
</feature>
<dbReference type="OrthoDB" id="3361340at2759"/>
<dbReference type="eggNOG" id="ENOG502SEJQ">
    <property type="taxonomic scope" value="Eukaryota"/>
</dbReference>
<sequence>MTPAARDDTPAATSSATPAAARPALARICKKLVLKGHASSSGASYTLYLKVEVPSSQKPHTYPLLPDHEVRLKDAAVHPLDAAGAAPALSESAAAAAAHLGIPLSVHHGVESPPLLPTDGRSTPTARRRSSIGGARRPPHDLFASSASNAQVSVSNFHINFITPPLTTPLLSPPSETAPVTGSTPKRKRKDVCGFILILRMEVGLAASPPRSAYMVRLPKPYCLNNYLKFALDDSVNLGTGNIAVEIDPLILPRSRSQRRALNRPKQVEAEDDDDAITLGPNSDDSDADDDEDDDENTTVQGPFESCDAVVVRWAAPEAGDFVSSSQPSHRLASALRADRIDSRICYEACTADDGDHAAFRFEATADLTGLYFPGLDAEASMPIVLDLYGQEGTWDVSKVEAGAGLVSWAQQEDVSGAKDEEDSADQADIPSNGGPDDASVALLRRSRSTDSLDDDDLLSVAPPSGLSDANIDFSFDSTAAPSRPKVRRRSIVARGGSRPATPLLDESSSTAGDGAPQPASVSRLTVRARLSVADLMAAGSSTTLLLSGTIRIKPKQGQLPTPAAADEIKLALPVLRFPTASEHFTSIDVRLGKAAGTSTIVSDLRRSQWTGSDGRIKLEPHSYGQSLPPGHGFDAEASVVTITAAEVIDVEDATAAIPDGAAATEPSDSALGTDSRLVRPLALAEKSTSTIPDRMPAPPPASVWSREAAFWVHPVLDEGRGFTLSVRLQFDWPSSRGHLLPSASLDMAPAEGGRDPLAAFVNGRHVDLAVGSTQADDPEDVATWRIDLPPELVGCTGSVRADLLLAMPWAGRPDIALRLPSFRWNTMAVSIDLVGDSGRRATLSGPAPRPMLVSQAVTGGVRLYGLRLDSGSPLDVAFTLEAPVRSEQEFRVESDHTFQAPSGNDDSASLAPPVELKQLVATSAPKRVTASQPSLPAAPWPPQRRRAPLSMTSMVVALVSFFAWYSFHALWPFVQDLNEKVGFLATAQNIDFYDGSYGLTPVLDTSSEAPWHRRLFETLAGTELRQSRFDDIAVAYQKLQREMHERERRHEEHEAARQPPVDEATPLPDASAPTASVTASGEVVAGKDQTEATTTTRPKWDAEESRRFFSSRKLEREAWMSQQRAAEAERRRQASMAAASATASATADDSATAARATGGNVALARNDGRATGVLSMALEVLRLPVRVLRALGRALMWR</sequence>
<dbReference type="HOGENOM" id="CLU_270963_0_0_1"/>
<feature type="region of interest" description="Disordered" evidence="1">
    <location>
        <begin position="925"/>
        <end position="944"/>
    </location>
</feature>
<reference evidence="2 3" key="1">
    <citation type="journal article" date="2013" name="Plant Cell">
        <title>The transition from a phytopathogenic smut ancestor to an anamorphic biocontrol agent deciphered by comparative whole-genome analysis.</title>
        <authorList>
            <person name="Lefebvre F."/>
            <person name="Joly D.L."/>
            <person name="Labbe C."/>
            <person name="Teichmann B."/>
            <person name="Linning R."/>
            <person name="Belzile F."/>
            <person name="Bakkeren G."/>
            <person name="Belanger R.R."/>
        </authorList>
    </citation>
    <scope>NUCLEOTIDE SEQUENCE [LARGE SCALE GENOMIC DNA]</scope>
    <source>
        <strain evidence="2 3">PF-1</strain>
    </source>
</reference>
<dbReference type="PANTHER" id="PTHR48125:SF10">
    <property type="entry name" value="OS12G0136300 PROTEIN"/>
    <property type="match status" value="1"/>
</dbReference>
<feature type="region of interest" description="Disordered" evidence="1">
    <location>
        <begin position="108"/>
        <end position="139"/>
    </location>
</feature>
<feature type="compositionally biased region" description="Basic and acidic residues" evidence="1">
    <location>
        <begin position="1043"/>
        <end position="1057"/>
    </location>
</feature>
<evidence type="ECO:0000313" key="3">
    <source>
        <dbReference type="Proteomes" id="UP000053664"/>
    </source>
</evidence>
<feature type="region of interest" description="Disordered" evidence="1">
    <location>
        <begin position="1122"/>
        <end position="1149"/>
    </location>
</feature>
<feature type="region of interest" description="Disordered" evidence="1">
    <location>
        <begin position="258"/>
        <end position="302"/>
    </location>
</feature>
<feature type="region of interest" description="Disordered" evidence="1">
    <location>
        <begin position="471"/>
        <end position="522"/>
    </location>
</feature>